<accession>A0A6J1RI41</accession>
<proteinExistence type="predicted"/>
<evidence type="ECO:0000313" key="1">
    <source>
        <dbReference type="Proteomes" id="UP000504618"/>
    </source>
</evidence>
<keyword evidence="1" id="KW-1185">Reference proteome</keyword>
<protein>
    <submittedName>
        <fullName evidence="2">LisH domain and HEAT repeat-containing protein KIAA1468 homolog</fullName>
    </submittedName>
</protein>
<dbReference type="AlphaFoldDB" id="A0A6J1RI41"/>
<dbReference type="RefSeq" id="XP_024894003.1">
    <property type="nucleotide sequence ID" value="XM_025038235.1"/>
</dbReference>
<reference evidence="2" key="1">
    <citation type="submission" date="2025-08" db="UniProtKB">
        <authorList>
            <consortium name="RefSeq"/>
        </authorList>
    </citation>
    <scope>IDENTIFICATION</scope>
    <source>
        <tissue evidence="2">Whole body</tissue>
    </source>
</reference>
<gene>
    <name evidence="2" type="primary">LOC112468863</name>
</gene>
<name>A0A6J1RI41_9HYME</name>
<dbReference type="GeneID" id="112468863"/>
<dbReference type="OrthoDB" id="1695393at2759"/>
<organism evidence="1 2">
    <name type="scientific">Temnothorax curvispinosus</name>
    <dbReference type="NCBI Taxonomy" id="300111"/>
    <lineage>
        <taxon>Eukaryota</taxon>
        <taxon>Metazoa</taxon>
        <taxon>Ecdysozoa</taxon>
        <taxon>Arthropoda</taxon>
        <taxon>Hexapoda</taxon>
        <taxon>Insecta</taxon>
        <taxon>Pterygota</taxon>
        <taxon>Neoptera</taxon>
        <taxon>Endopterygota</taxon>
        <taxon>Hymenoptera</taxon>
        <taxon>Apocrita</taxon>
        <taxon>Aculeata</taxon>
        <taxon>Formicoidea</taxon>
        <taxon>Formicidae</taxon>
        <taxon>Myrmicinae</taxon>
        <taxon>Temnothorax</taxon>
    </lineage>
</organism>
<evidence type="ECO:0000313" key="2">
    <source>
        <dbReference type="RefSeq" id="XP_024894003.1"/>
    </source>
</evidence>
<sequence>MILTGLVVMAKLAEEPLETEDILTICWEQSQHKYTERRLLAVECCSYIPISAAVRNSLMLSMRFRSSTTGTEASQNVGKSMPTSARRCSAFLAQRSGVQAVFTE</sequence>
<dbReference type="Proteomes" id="UP000504618">
    <property type="component" value="Unplaced"/>
</dbReference>